<name>A0ABR4A270_9LECA</name>
<protein>
    <recommendedName>
        <fullName evidence="7">Major facilitator superfamily (MFS) profile domain-containing protein</fullName>
    </recommendedName>
</protein>
<comment type="subcellular location">
    <subcellularLocation>
        <location evidence="1">Membrane</location>
        <topology evidence="1">Multi-pass membrane protein</topology>
    </subcellularLocation>
</comment>
<keyword evidence="3 6" id="KW-0812">Transmembrane</keyword>
<dbReference type="InterPro" id="IPR036259">
    <property type="entry name" value="MFS_trans_sf"/>
</dbReference>
<dbReference type="PROSITE" id="PS50850">
    <property type="entry name" value="MFS"/>
    <property type="match status" value="1"/>
</dbReference>
<evidence type="ECO:0000313" key="9">
    <source>
        <dbReference type="Proteomes" id="UP001590950"/>
    </source>
</evidence>
<comment type="caution">
    <text evidence="8">The sequence shown here is derived from an EMBL/GenBank/DDBJ whole genome shotgun (WGS) entry which is preliminary data.</text>
</comment>
<keyword evidence="9" id="KW-1185">Reference proteome</keyword>
<feature type="transmembrane region" description="Helical" evidence="6">
    <location>
        <begin position="243"/>
        <end position="263"/>
    </location>
</feature>
<feature type="transmembrane region" description="Helical" evidence="6">
    <location>
        <begin position="301"/>
        <end position="319"/>
    </location>
</feature>
<accession>A0ABR4A270</accession>
<dbReference type="Proteomes" id="UP001590950">
    <property type="component" value="Unassembled WGS sequence"/>
</dbReference>
<dbReference type="InterPro" id="IPR020846">
    <property type="entry name" value="MFS_dom"/>
</dbReference>
<proteinExistence type="predicted"/>
<feature type="transmembrane region" description="Helical" evidence="6">
    <location>
        <begin position="269"/>
        <end position="289"/>
    </location>
</feature>
<dbReference type="InterPro" id="IPR011701">
    <property type="entry name" value="MFS"/>
</dbReference>
<evidence type="ECO:0000256" key="2">
    <source>
        <dbReference type="ARBA" id="ARBA00022448"/>
    </source>
</evidence>
<dbReference type="EMBL" id="JBEFKJ010000023">
    <property type="protein sequence ID" value="KAL2040042.1"/>
    <property type="molecule type" value="Genomic_DNA"/>
</dbReference>
<evidence type="ECO:0000259" key="7">
    <source>
        <dbReference type="PROSITE" id="PS50850"/>
    </source>
</evidence>
<evidence type="ECO:0000313" key="8">
    <source>
        <dbReference type="EMBL" id="KAL2040042.1"/>
    </source>
</evidence>
<dbReference type="Gene3D" id="1.20.1250.20">
    <property type="entry name" value="MFS general substrate transporter like domains"/>
    <property type="match status" value="1"/>
</dbReference>
<evidence type="ECO:0000256" key="4">
    <source>
        <dbReference type="ARBA" id="ARBA00022989"/>
    </source>
</evidence>
<dbReference type="PANTHER" id="PTHR43791">
    <property type="entry name" value="PERMEASE-RELATED"/>
    <property type="match status" value="1"/>
</dbReference>
<feature type="transmembrane region" description="Helical" evidence="6">
    <location>
        <begin position="206"/>
        <end position="231"/>
    </location>
</feature>
<dbReference type="SUPFAM" id="SSF103473">
    <property type="entry name" value="MFS general substrate transporter"/>
    <property type="match status" value="1"/>
</dbReference>
<reference evidence="8 9" key="1">
    <citation type="submission" date="2024-09" db="EMBL/GenBank/DDBJ databases">
        <title>Rethinking Asexuality: The Enigmatic Case of Functional Sexual Genes in Lepraria (Stereocaulaceae).</title>
        <authorList>
            <person name="Doellman M."/>
            <person name="Sun Y."/>
            <person name="Barcenas-Pena A."/>
            <person name="Lumbsch H.T."/>
            <person name="Grewe F."/>
        </authorList>
    </citation>
    <scope>NUCLEOTIDE SEQUENCE [LARGE SCALE GENOMIC DNA]</scope>
    <source>
        <strain evidence="8 9">Mercado 3170</strain>
    </source>
</reference>
<feature type="transmembrane region" description="Helical" evidence="6">
    <location>
        <begin position="103"/>
        <end position="124"/>
    </location>
</feature>
<evidence type="ECO:0000256" key="1">
    <source>
        <dbReference type="ARBA" id="ARBA00004141"/>
    </source>
</evidence>
<evidence type="ECO:0000256" key="6">
    <source>
        <dbReference type="SAM" id="Phobius"/>
    </source>
</evidence>
<organism evidence="8 9">
    <name type="scientific">Stereocaulon virgatum</name>
    <dbReference type="NCBI Taxonomy" id="373712"/>
    <lineage>
        <taxon>Eukaryota</taxon>
        <taxon>Fungi</taxon>
        <taxon>Dikarya</taxon>
        <taxon>Ascomycota</taxon>
        <taxon>Pezizomycotina</taxon>
        <taxon>Lecanoromycetes</taxon>
        <taxon>OSLEUM clade</taxon>
        <taxon>Lecanoromycetidae</taxon>
        <taxon>Lecanorales</taxon>
        <taxon>Lecanorineae</taxon>
        <taxon>Stereocaulaceae</taxon>
        <taxon>Stereocaulon</taxon>
    </lineage>
</organism>
<gene>
    <name evidence="8" type="ORF">N7G274_007445</name>
</gene>
<dbReference type="Pfam" id="PF07690">
    <property type="entry name" value="MFS_1"/>
    <property type="match status" value="1"/>
</dbReference>
<sequence length="363" mass="39518">MGLRTQLKPQGNEFTNTATAFLKAYLIAEIVNGIALQKVPPAKWLGTNVILWGIATACTAAAKNHRTLLIARISLGIFEAAVAPSLMLISSDWYTKPEATPRFSIWYAGLGVGQIIGGIVSHGFQQVQKSSSFAGWKIMFVALGVITVIIGFATFVLLPDTPMQARFLSEPEKVALLKHFAINQTGIENKHIKIKHVLEILTDVQLWLLVLLTILISTSSGVITTYSVTLINTFRFSPPDSALLNMPSGIVSIASTLIISFSIRYTSYRWAYVIGCCVPGVLGGSLMSFAPKSDRAVQLTGIYLVNTITATLSVIFQWTASNVAGHTKRVISMRSLPEASASVISLVYKLFDRETRQPTSQPK</sequence>
<feature type="domain" description="Major facilitator superfamily (MFS) profile" evidence="7">
    <location>
        <begin position="1"/>
        <end position="363"/>
    </location>
</feature>
<keyword evidence="5 6" id="KW-0472">Membrane</keyword>
<feature type="transmembrane region" description="Helical" evidence="6">
    <location>
        <begin position="69"/>
        <end position="91"/>
    </location>
</feature>
<evidence type="ECO:0000256" key="5">
    <source>
        <dbReference type="ARBA" id="ARBA00023136"/>
    </source>
</evidence>
<keyword evidence="4 6" id="KW-1133">Transmembrane helix</keyword>
<dbReference type="PANTHER" id="PTHR43791:SF40">
    <property type="entry name" value="THIAMINE PATHWAY TRANSPORTER THI73"/>
    <property type="match status" value="1"/>
</dbReference>
<evidence type="ECO:0000256" key="3">
    <source>
        <dbReference type="ARBA" id="ARBA00022692"/>
    </source>
</evidence>
<keyword evidence="2" id="KW-0813">Transport</keyword>
<feature type="transmembrane region" description="Helical" evidence="6">
    <location>
        <begin position="136"/>
        <end position="158"/>
    </location>
</feature>